<dbReference type="InterPro" id="IPR016152">
    <property type="entry name" value="PTrfase/Anion_transptr"/>
</dbReference>
<dbReference type="Proteomes" id="UP000286848">
    <property type="component" value="Unassembled WGS sequence"/>
</dbReference>
<dbReference type="SUPFAM" id="SSF63520">
    <property type="entry name" value="PTS-regulatory domain, PRD"/>
    <property type="match status" value="2"/>
</dbReference>
<dbReference type="Gene3D" id="3.40.930.10">
    <property type="entry name" value="Mannitol-specific EII, Chain A"/>
    <property type="match status" value="1"/>
</dbReference>
<dbReference type="EMBL" id="BFFP01000005">
    <property type="protein sequence ID" value="GBG94073.1"/>
    <property type="molecule type" value="Genomic_DNA"/>
</dbReference>
<evidence type="ECO:0000256" key="3">
    <source>
        <dbReference type="ARBA" id="ARBA00023015"/>
    </source>
</evidence>
<keyword evidence="10" id="KW-1185">Reference proteome</keyword>
<feature type="domain" description="PRD" evidence="8">
    <location>
        <begin position="284"/>
        <end position="400"/>
    </location>
</feature>
<evidence type="ECO:0000313" key="10">
    <source>
        <dbReference type="Proteomes" id="UP000286848"/>
    </source>
</evidence>
<dbReference type="Gene3D" id="3.40.50.2300">
    <property type="match status" value="1"/>
</dbReference>
<evidence type="ECO:0000256" key="1">
    <source>
        <dbReference type="ARBA" id="ARBA00022679"/>
    </source>
</evidence>
<sequence length="638" mass="73216">MRKINTDELQIIEEIIKDEVVHYADLSRVTGKSRKTIAKYLDHISDFVVRFQVQLVRKRNVGIYFKGNIDRLVKEFYQFNDGQGVDPSNARLIKLLSQLLSEAKEKPAQEFCEELFVSRGTLENDLKQLKPILKKNGAKLVSNHFGIKIEASERVKRRLISELLNMYWGKSIFLQEKHEKPQIPSNLPKDIAELLDQSIFDDVSAVLNKFQKEIDFYLNDYEYQSLCVHLVIAIKRIKRHEILKSNETQKDLEMETRKLVALLEKKFAMVLPDDEKSYIDIHILAAKEGQEGSASKVDRIKNSTQNDLYDFLAGNIRETDDFLLENLTLHLIPALKRLSLGLKLSNPYTNEIKRYFPYAYNEAADLGIKIYQQFDVKLNEDELAYVTLHLQAFRERSSTKLQAVIVCSTGMGTARLIEQRLKNNFADLLEIRRVISLQELKRLPITEDLVISTINISNLEAPVIVVPPFLDQNSISKISRKIDQLHGEHSNRSEFMKLIDPRVVMIDNKPRSQKEAIGKTASLLVMNGYAREGIGAAACAREKLASTQIDQVAVPHAPLSFVIHPCIGIYINRQGIEWGEGQVNLIFFLAMNQEIKAKVDEIYRYFNEILEDKELLKQLIACKNSSEVISRLEGERNV</sequence>
<dbReference type="Pfam" id="PF05043">
    <property type="entry name" value="Mga"/>
    <property type="match status" value="1"/>
</dbReference>
<evidence type="ECO:0000259" key="6">
    <source>
        <dbReference type="PROSITE" id="PS51094"/>
    </source>
</evidence>
<protein>
    <submittedName>
        <fullName evidence="9">Transcriptional regulator</fullName>
    </submittedName>
</protein>
<dbReference type="RefSeq" id="WP_124975141.1">
    <property type="nucleotide sequence ID" value="NZ_BFFP01000005.1"/>
</dbReference>
<dbReference type="GO" id="GO:0009401">
    <property type="term" value="P:phosphoenolpyruvate-dependent sugar phosphotransferase system"/>
    <property type="evidence" value="ECO:0007669"/>
    <property type="project" value="InterPro"/>
</dbReference>
<dbReference type="PANTHER" id="PTHR30185:SF13">
    <property type="entry name" value="LICABCH OPERON REGULATOR-RELATED"/>
    <property type="match status" value="1"/>
</dbReference>
<keyword evidence="2" id="KW-0677">Repeat</keyword>
<dbReference type="PROSITE" id="PS51094">
    <property type="entry name" value="PTS_EIIA_TYPE_2"/>
    <property type="match status" value="1"/>
</dbReference>
<dbReference type="SUPFAM" id="SSF55804">
    <property type="entry name" value="Phoshotransferase/anion transport protein"/>
    <property type="match status" value="1"/>
</dbReference>
<keyword evidence="1" id="KW-0808">Transferase</keyword>
<dbReference type="SUPFAM" id="SSF52794">
    <property type="entry name" value="PTS system IIB component-like"/>
    <property type="match status" value="1"/>
</dbReference>
<dbReference type="GO" id="GO:0006355">
    <property type="term" value="P:regulation of DNA-templated transcription"/>
    <property type="evidence" value="ECO:0007669"/>
    <property type="project" value="InterPro"/>
</dbReference>
<evidence type="ECO:0000256" key="2">
    <source>
        <dbReference type="ARBA" id="ARBA00022737"/>
    </source>
</evidence>
<dbReference type="InterPro" id="IPR002178">
    <property type="entry name" value="PTS_EIIA_type-2_dom"/>
</dbReference>
<name>A0A401IRB1_9LACO</name>
<dbReference type="Pfam" id="PF00359">
    <property type="entry name" value="PTS_EIIA_2"/>
    <property type="match status" value="1"/>
</dbReference>
<accession>A0A401IRB1</accession>
<dbReference type="InterPro" id="IPR050661">
    <property type="entry name" value="BglG_antiterminators"/>
</dbReference>
<reference evidence="9 10" key="1">
    <citation type="journal article" date="2019" name="Int. J. Syst. Evol. Microbiol.">
        <title>Lactobacillus salitolerans sp. nov., a novel lactic acid bacterium isolated from spent mushroom substrates.</title>
        <authorList>
            <person name="Tohno M."/>
            <person name="Tanizawa Y."/>
            <person name="Kojima Y."/>
            <person name="Sakamoto M."/>
            <person name="Nakamura Y."/>
            <person name="Ohkuma M."/>
            <person name="Kobayashi H."/>
        </authorList>
    </citation>
    <scope>NUCLEOTIDE SEQUENCE [LARGE SCALE GENOMIC DNA]</scope>
    <source>
        <strain evidence="9 10">YK43</strain>
    </source>
</reference>
<dbReference type="PROSITE" id="PS51372">
    <property type="entry name" value="PRD_2"/>
    <property type="match status" value="1"/>
</dbReference>
<proteinExistence type="predicted"/>
<dbReference type="InterPro" id="IPR013011">
    <property type="entry name" value="PTS_EIIB_2"/>
</dbReference>
<dbReference type="InterPro" id="IPR036634">
    <property type="entry name" value="PRD_sf"/>
</dbReference>
<keyword evidence="5" id="KW-0804">Transcription</keyword>
<dbReference type="InterPro" id="IPR007737">
    <property type="entry name" value="Mga_HTH"/>
</dbReference>
<feature type="domain" description="PTS EIIA type-2" evidence="6">
    <location>
        <begin position="497"/>
        <end position="635"/>
    </location>
</feature>
<evidence type="ECO:0000256" key="4">
    <source>
        <dbReference type="ARBA" id="ARBA00023159"/>
    </source>
</evidence>
<comment type="caution">
    <text evidence="9">The sequence shown here is derived from an EMBL/GenBank/DDBJ whole genome shotgun (WGS) entry which is preliminary data.</text>
</comment>
<evidence type="ECO:0000256" key="5">
    <source>
        <dbReference type="ARBA" id="ARBA00023163"/>
    </source>
</evidence>
<dbReference type="AlphaFoldDB" id="A0A401IRB1"/>
<feature type="domain" description="PTS EIIB type-2" evidence="7">
    <location>
        <begin position="401"/>
        <end position="490"/>
    </location>
</feature>
<dbReference type="PANTHER" id="PTHR30185">
    <property type="entry name" value="CRYPTIC BETA-GLUCOSIDE BGL OPERON ANTITERMINATOR"/>
    <property type="match status" value="1"/>
</dbReference>
<dbReference type="PROSITE" id="PS51099">
    <property type="entry name" value="PTS_EIIB_TYPE_2"/>
    <property type="match status" value="1"/>
</dbReference>
<dbReference type="OrthoDB" id="3175596at2"/>
<gene>
    <name evidence="9" type="ORF">LFYK43_05320</name>
</gene>
<evidence type="ECO:0000259" key="8">
    <source>
        <dbReference type="PROSITE" id="PS51372"/>
    </source>
</evidence>
<keyword evidence="3" id="KW-0805">Transcription regulation</keyword>
<evidence type="ECO:0000259" key="7">
    <source>
        <dbReference type="PROSITE" id="PS51099"/>
    </source>
</evidence>
<dbReference type="CDD" id="cd05568">
    <property type="entry name" value="PTS_IIB_bgl_like"/>
    <property type="match status" value="1"/>
</dbReference>
<evidence type="ECO:0000313" key="9">
    <source>
        <dbReference type="EMBL" id="GBG94073.1"/>
    </source>
</evidence>
<dbReference type="InterPro" id="IPR011608">
    <property type="entry name" value="PRD"/>
</dbReference>
<dbReference type="GO" id="GO:0008982">
    <property type="term" value="F:protein-N(PI)-phosphohistidine-sugar phosphotransferase activity"/>
    <property type="evidence" value="ECO:0007669"/>
    <property type="project" value="InterPro"/>
</dbReference>
<dbReference type="Pfam" id="PF00874">
    <property type="entry name" value="PRD"/>
    <property type="match status" value="2"/>
</dbReference>
<keyword evidence="4" id="KW-0010">Activator</keyword>
<organism evidence="9 10">
    <name type="scientific">Ligilactobacillus salitolerans</name>
    <dbReference type="NCBI Taxonomy" id="1808352"/>
    <lineage>
        <taxon>Bacteria</taxon>
        <taxon>Bacillati</taxon>
        <taxon>Bacillota</taxon>
        <taxon>Bacilli</taxon>
        <taxon>Lactobacillales</taxon>
        <taxon>Lactobacillaceae</taxon>
        <taxon>Ligilactobacillus</taxon>
    </lineage>
</organism>
<dbReference type="Gene3D" id="1.10.1790.10">
    <property type="entry name" value="PRD domain"/>
    <property type="match status" value="2"/>
</dbReference>
<dbReference type="InterPro" id="IPR036095">
    <property type="entry name" value="PTS_EIIB-like_sf"/>
</dbReference>